<accession>A0A480AMC5</accession>
<dbReference type="Pfam" id="PF11249">
    <property type="entry name" value="DUF3047"/>
    <property type="match status" value="1"/>
</dbReference>
<gene>
    <name evidence="2" type="ORF">AQPW35_18150</name>
</gene>
<sequence>MGAAAAGLGGCASAPPAGEPHSDAVAEPVPAPQVVPFSEAVPGQPPAGWRPYALRRDLTRTRYTVVRDGDRRVLNARASASATGLRCAVQIDPAEQGQLQFSWRVREVAPQADVSEAVLDDCPARLILAFDGDQTRLSLRDRLFFDQVELFTGQRLPYATLMYVWDGGRHAVESVHRNHRTSRIQYLTVESGGQRAGRWLHYQRDVVADFRRVYGEAPGTIIGVGVLTDADALKLQLEAWYGDITLAGQAGRS</sequence>
<evidence type="ECO:0008006" key="4">
    <source>
        <dbReference type="Google" id="ProtNLM"/>
    </source>
</evidence>
<dbReference type="EMBL" id="BJCL01000003">
    <property type="protein sequence ID" value="GCL62734.1"/>
    <property type="molecule type" value="Genomic_DNA"/>
</dbReference>
<dbReference type="AlphaFoldDB" id="A0A480AMC5"/>
<protein>
    <recommendedName>
        <fullName evidence="4">DUF3047 domain-containing protein</fullName>
    </recommendedName>
</protein>
<feature type="region of interest" description="Disordered" evidence="1">
    <location>
        <begin position="1"/>
        <end position="27"/>
    </location>
</feature>
<name>A0A480AMC5_9BURK</name>
<evidence type="ECO:0000313" key="2">
    <source>
        <dbReference type="EMBL" id="GCL62734.1"/>
    </source>
</evidence>
<feature type="compositionally biased region" description="Low complexity" evidence="1">
    <location>
        <begin position="1"/>
        <end position="16"/>
    </location>
</feature>
<evidence type="ECO:0000313" key="3">
    <source>
        <dbReference type="Proteomes" id="UP000301751"/>
    </source>
</evidence>
<comment type="caution">
    <text evidence="2">The sequence shown here is derived from an EMBL/GenBank/DDBJ whole genome shotgun (WGS) entry which is preliminary data.</text>
</comment>
<dbReference type="Proteomes" id="UP000301751">
    <property type="component" value="Unassembled WGS sequence"/>
</dbReference>
<reference evidence="3" key="1">
    <citation type="submission" date="2019-03" db="EMBL/GenBank/DDBJ databases">
        <title>Aquabacterium pictum sp.nov., the first bacteriochlorophyll a-containing freshwater bacterium in the genus Aquabacterium of the class Betaproteobacteria.</title>
        <authorList>
            <person name="Hirose S."/>
            <person name="Tank M."/>
            <person name="Hara E."/>
            <person name="Tamaki H."/>
            <person name="Takaichi S."/>
            <person name="Haruta S."/>
            <person name="Hanada S."/>
        </authorList>
    </citation>
    <scope>NUCLEOTIDE SEQUENCE [LARGE SCALE GENOMIC DNA]</scope>
    <source>
        <strain evidence="3">W35</strain>
    </source>
</reference>
<proteinExistence type="predicted"/>
<organism evidence="2 3">
    <name type="scientific">Pseudaquabacterium pictum</name>
    <dbReference type="NCBI Taxonomy" id="2315236"/>
    <lineage>
        <taxon>Bacteria</taxon>
        <taxon>Pseudomonadati</taxon>
        <taxon>Pseudomonadota</taxon>
        <taxon>Betaproteobacteria</taxon>
        <taxon>Burkholderiales</taxon>
        <taxon>Sphaerotilaceae</taxon>
        <taxon>Pseudaquabacterium</taxon>
    </lineage>
</organism>
<keyword evidence="3" id="KW-1185">Reference proteome</keyword>
<dbReference type="InterPro" id="IPR021409">
    <property type="entry name" value="DUF3047"/>
</dbReference>
<evidence type="ECO:0000256" key="1">
    <source>
        <dbReference type="SAM" id="MobiDB-lite"/>
    </source>
</evidence>